<evidence type="ECO:0000256" key="2">
    <source>
        <dbReference type="ARBA" id="ARBA00023235"/>
    </source>
</evidence>
<dbReference type="PROSITE" id="PS51464">
    <property type="entry name" value="SIS"/>
    <property type="match status" value="1"/>
</dbReference>
<protein>
    <submittedName>
        <fullName evidence="4">Bifunctional phosphoglucose/phosphomannose isomerase</fullName>
    </submittedName>
</protein>
<sequence length="321" mass="35874">MKLREQIEAWHDLALKALELEIQDFKEVKPNLVAFIGLGGSGIVGDFVKALCYDVLDLPVYIVKEARLPKWVKEGSLVFAISYSGDTIETLIAVEDAVRRGSVVYVITSNGELLDYAENRKLPRVKLDEGYAPRAALPLMLYSCLNILKALGLVNLDVERSLEVLKDVKDNKAVAEKLAQGLLHNSIPAIIADARFEALAWRFKSDLNENAKISAKCEIVPESMHNDIMGYEGNRKPTLAVVLNANDQHLYTKILEEFVEEHLRELKVLVEELRLKGRDMLAKLMYGSQISSLASIALAEKQGISPEATVSIAKYKERLRK</sequence>
<dbReference type="NCBIfam" id="TIGR02128">
    <property type="entry name" value="G6PI_arch"/>
    <property type="match status" value="1"/>
</dbReference>
<dbReference type="InterPro" id="IPR046348">
    <property type="entry name" value="SIS_dom_sf"/>
</dbReference>
<dbReference type="GO" id="GO:0004476">
    <property type="term" value="F:mannose-6-phosphate isomerase activity"/>
    <property type="evidence" value="ECO:0007669"/>
    <property type="project" value="InterPro"/>
</dbReference>
<comment type="similarity">
    <text evidence="1">Belongs to the PGI/PMI family.</text>
</comment>
<dbReference type="InterPro" id="IPR035484">
    <property type="entry name" value="SIS_PGI/PMI_1"/>
</dbReference>
<evidence type="ECO:0000313" key="5">
    <source>
        <dbReference type="Proteomes" id="UP000278475"/>
    </source>
</evidence>
<dbReference type="GO" id="GO:0005975">
    <property type="term" value="P:carbohydrate metabolic process"/>
    <property type="evidence" value="ECO:0007669"/>
    <property type="project" value="InterPro"/>
</dbReference>
<evidence type="ECO:0000256" key="1">
    <source>
        <dbReference type="ARBA" id="ARBA00010523"/>
    </source>
</evidence>
<dbReference type="InterPro" id="IPR019490">
    <property type="entry name" value="Glu6P/Mann6P_isomerase_C"/>
</dbReference>
<dbReference type="CDD" id="cd05637">
    <property type="entry name" value="SIS_PGI_PMI_2"/>
    <property type="match status" value="1"/>
</dbReference>
<dbReference type="AlphaFoldDB" id="A0A497EL75"/>
<feature type="non-terminal residue" evidence="4">
    <location>
        <position position="321"/>
    </location>
</feature>
<organism evidence="4 5">
    <name type="scientific">Thermoproteota archaeon</name>
    <dbReference type="NCBI Taxonomy" id="2056631"/>
    <lineage>
        <taxon>Archaea</taxon>
        <taxon>Thermoproteota</taxon>
    </lineage>
</organism>
<dbReference type="GO" id="GO:0004347">
    <property type="term" value="F:glucose-6-phosphate isomerase activity"/>
    <property type="evidence" value="ECO:0007669"/>
    <property type="project" value="InterPro"/>
</dbReference>
<dbReference type="Proteomes" id="UP000278475">
    <property type="component" value="Unassembled WGS sequence"/>
</dbReference>
<dbReference type="Gene3D" id="3.40.50.10490">
    <property type="entry name" value="Glucose-6-phosphate isomerase like protein, domain 1"/>
    <property type="match status" value="2"/>
</dbReference>
<dbReference type="EMBL" id="QMQV01000139">
    <property type="protein sequence ID" value="RLE47265.1"/>
    <property type="molecule type" value="Genomic_DNA"/>
</dbReference>
<evidence type="ECO:0000259" key="3">
    <source>
        <dbReference type="PROSITE" id="PS51464"/>
    </source>
</evidence>
<feature type="domain" description="SIS" evidence="3">
    <location>
        <begin position="21"/>
        <end position="158"/>
    </location>
</feature>
<gene>
    <name evidence="4" type="ORF">DRJ31_09095</name>
</gene>
<accession>A0A497EL75</accession>
<dbReference type="Pfam" id="PF01380">
    <property type="entry name" value="SIS"/>
    <property type="match status" value="1"/>
</dbReference>
<name>A0A497EL75_9CREN</name>
<keyword evidence="2 4" id="KW-0413">Isomerase</keyword>
<proteinExistence type="inferred from homology"/>
<dbReference type="Pfam" id="PF10432">
    <property type="entry name" value="bact-PGI_C"/>
    <property type="match status" value="1"/>
</dbReference>
<comment type="caution">
    <text evidence="4">The sequence shown here is derived from an EMBL/GenBank/DDBJ whole genome shotgun (WGS) entry which is preliminary data.</text>
</comment>
<dbReference type="GO" id="GO:1901135">
    <property type="term" value="P:carbohydrate derivative metabolic process"/>
    <property type="evidence" value="ECO:0007669"/>
    <property type="project" value="InterPro"/>
</dbReference>
<evidence type="ECO:0000313" key="4">
    <source>
        <dbReference type="EMBL" id="RLE47265.1"/>
    </source>
</evidence>
<reference evidence="4 5" key="1">
    <citation type="submission" date="2018-06" db="EMBL/GenBank/DDBJ databases">
        <title>Extensive metabolic versatility and redundancy in microbially diverse, dynamic hydrothermal sediments.</title>
        <authorList>
            <person name="Dombrowski N."/>
            <person name="Teske A."/>
            <person name="Baker B.J."/>
        </authorList>
    </citation>
    <scope>NUCLEOTIDE SEQUENCE [LARGE SCALE GENOMIC DNA]</scope>
    <source>
        <strain evidence="4">B66_G16</strain>
    </source>
</reference>
<dbReference type="GO" id="GO:0097367">
    <property type="term" value="F:carbohydrate derivative binding"/>
    <property type="evidence" value="ECO:0007669"/>
    <property type="project" value="InterPro"/>
</dbReference>
<dbReference type="InterPro" id="IPR001347">
    <property type="entry name" value="SIS_dom"/>
</dbReference>
<dbReference type="CDD" id="cd05017">
    <property type="entry name" value="SIS_PGI_PMI_1"/>
    <property type="match status" value="1"/>
</dbReference>
<dbReference type="SUPFAM" id="SSF53697">
    <property type="entry name" value="SIS domain"/>
    <property type="match status" value="1"/>
</dbReference>